<sequence>MNTPNFESPLYYNNMMRRNDLDYRDFNPSLLEANQITFLNCTHKYCICFVDIIDSTKNTNDMIHSDMIQGYYSIFLNTMSSIIRAHNGRVVKNAGDGLLYYFPRTVNVDNVSAFRDVLECGLIMIEENKSLNDNLKSQGLSEANYRISANYGKVELAISLNSQTVDLFGPPVNVCSKINRFASSNQMIIHQDFLQIIRNTPIFNEYYFKMIDCYNGYDDLEQKPLFQAYSVHRIEEGRKMTKIDHNKEKKYFEKQLDQENPSNSDFNILLIDDDEDILFAFKSILLGEGYHVTAFSSSTHALGHFSDNNPYFYNLVIMDIRMPEMNGIKLYSQLKILNPDIKVLFLSALNALEEVLSIFPEIKRDEIVRKPIEPEILLSNIRSILRNPK</sequence>
<dbReference type="GeneID" id="39420303"/>
<dbReference type="InterPro" id="IPR050595">
    <property type="entry name" value="Bact_response_regulator"/>
</dbReference>
<keyword evidence="2" id="KW-0902">Two-component regulatory system</keyword>
<dbReference type="InterPro" id="IPR001789">
    <property type="entry name" value="Sig_transdc_resp-reg_receiver"/>
</dbReference>
<evidence type="ECO:0000256" key="1">
    <source>
        <dbReference type="ARBA" id="ARBA00022553"/>
    </source>
</evidence>
<name>A0A484I5Y8_9ARCH</name>
<dbReference type="Proteomes" id="UP000294299">
    <property type="component" value="Chromosome NFRAN"/>
</dbReference>
<keyword evidence="6" id="KW-1185">Reference proteome</keyword>
<evidence type="ECO:0000259" key="4">
    <source>
        <dbReference type="PROSITE" id="PS50125"/>
    </source>
</evidence>
<evidence type="ECO:0000313" key="6">
    <source>
        <dbReference type="Proteomes" id="UP000294299"/>
    </source>
</evidence>
<evidence type="ECO:0000256" key="2">
    <source>
        <dbReference type="ARBA" id="ARBA00023012"/>
    </source>
</evidence>
<gene>
    <name evidence="5" type="primary">cssR</name>
    <name evidence="5" type="ORF">NFRAN_0817</name>
</gene>
<dbReference type="InterPro" id="IPR029787">
    <property type="entry name" value="Nucleotide_cyclase"/>
</dbReference>
<dbReference type="SUPFAM" id="SSF52172">
    <property type="entry name" value="CheY-like"/>
    <property type="match status" value="1"/>
</dbReference>
<accession>A0A484I5Y8</accession>
<protein>
    <submittedName>
        <fullName evidence="5">Transcriptional regulatory protein CssR</fullName>
    </submittedName>
</protein>
<dbReference type="KEGG" id="nfn:NFRAN_0817"/>
<dbReference type="PANTHER" id="PTHR44591:SF14">
    <property type="entry name" value="PROTEIN PILG"/>
    <property type="match status" value="1"/>
</dbReference>
<dbReference type="PROSITE" id="PS50125">
    <property type="entry name" value="GUANYLATE_CYCLASE_2"/>
    <property type="match status" value="1"/>
</dbReference>
<keyword evidence="1" id="KW-0597">Phosphoprotein</keyword>
<dbReference type="GO" id="GO:0009190">
    <property type="term" value="P:cyclic nucleotide biosynthetic process"/>
    <property type="evidence" value="ECO:0007669"/>
    <property type="project" value="InterPro"/>
</dbReference>
<feature type="domain" description="Response regulatory" evidence="3">
    <location>
        <begin position="267"/>
        <end position="385"/>
    </location>
</feature>
<proteinExistence type="predicted"/>
<dbReference type="PROSITE" id="PS50110">
    <property type="entry name" value="RESPONSE_REGULATORY"/>
    <property type="match status" value="1"/>
</dbReference>
<dbReference type="Gene3D" id="3.40.50.2300">
    <property type="match status" value="1"/>
</dbReference>
<dbReference type="Pfam" id="PF00072">
    <property type="entry name" value="Response_reg"/>
    <property type="match status" value="1"/>
</dbReference>
<dbReference type="RefSeq" id="WP_134483094.1">
    <property type="nucleotide sequence ID" value="NZ_LR216287.1"/>
</dbReference>
<organism evidence="5 6">
    <name type="scientific">Candidatus Nitrosocosmicus franklandianus</name>
    <dbReference type="NCBI Taxonomy" id="1798806"/>
    <lineage>
        <taxon>Archaea</taxon>
        <taxon>Nitrososphaerota</taxon>
        <taxon>Nitrososphaeria</taxon>
        <taxon>Nitrososphaerales</taxon>
        <taxon>Nitrososphaeraceae</taxon>
        <taxon>Candidatus Nitrosocosmicus</taxon>
    </lineage>
</organism>
<reference evidence="5 6" key="1">
    <citation type="submission" date="2019-02" db="EMBL/GenBank/DDBJ databases">
        <authorList>
            <person name="Lehtovirta-Morley E L."/>
        </authorList>
    </citation>
    <scope>NUCLEOTIDE SEQUENCE [LARGE SCALE GENOMIC DNA]</scope>
    <source>
        <strain evidence="5">NFRAN1</strain>
    </source>
</reference>
<dbReference type="Gene3D" id="3.30.70.1230">
    <property type="entry name" value="Nucleotide cyclase"/>
    <property type="match status" value="1"/>
</dbReference>
<dbReference type="OrthoDB" id="2830at2157"/>
<evidence type="ECO:0000313" key="5">
    <source>
        <dbReference type="EMBL" id="VFJ13139.1"/>
    </source>
</evidence>
<dbReference type="AlphaFoldDB" id="A0A484I5Y8"/>
<dbReference type="SMART" id="SM00448">
    <property type="entry name" value="REC"/>
    <property type="match status" value="1"/>
</dbReference>
<dbReference type="CDD" id="cd00156">
    <property type="entry name" value="REC"/>
    <property type="match status" value="1"/>
</dbReference>
<feature type="domain" description="Guanylate cyclase" evidence="4">
    <location>
        <begin position="46"/>
        <end position="179"/>
    </location>
</feature>
<dbReference type="Pfam" id="PF00211">
    <property type="entry name" value="Guanylate_cyc"/>
    <property type="match status" value="1"/>
</dbReference>
<dbReference type="PANTHER" id="PTHR44591">
    <property type="entry name" value="STRESS RESPONSE REGULATOR PROTEIN 1"/>
    <property type="match status" value="1"/>
</dbReference>
<dbReference type="GO" id="GO:0000160">
    <property type="term" value="P:phosphorelay signal transduction system"/>
    <property type="evidence" value="ECO:0007669"/>
    <property type="project" value="UniProtKB-KW"/>
</dbReference>
<dbReference type="SUPFAM" id="SSF55073">
    <property type="entry name" value="Nucleotide cyclase"/>
    <property type="match status" value="1"/>
</dbReference>
<dbReference type="InterPro" id="IPR001054">
    <property type="entry name" value="A/G_cyclase"/>
</dbReference>
<dbReference type="InterPro" id="IPR011006">
    <property type="entry name" value="CheY-like_superfamily"/>
</dbReference>
<dbReference type="EMBL" id="LR216287">
    <property type="protein sequence ID" value="VFJ13139.1"/>
    <property type="molecule type" value="Genomic_DNA"/>
</dbReference>
<evidence type="ECO:0000259" key="3">
    <source>
        <dbReference type="PROSITE" id="PS50110"/>
    </source>
</evidence>